<comment type="caution">
    <text evidence="7">The sequence shown here is derived from an EMBL/GenBank/DDBJ whole genome shotgun (WGS) entry which is preliminary data.</text>
</comment>
<protein>
    <submittedName>
        <fullName evidence="7">TraR/DksA C4-type zinc finger protein</fullName>
    </submittedName>
</protein>
<evidence type="ECO:0000313" key="8">
    <source>
        <dbReference type="Proteomes" id="UP000600139"/>
    </source>
</evidence>
<dbReference type="PROSITE" id="PS51128">
    <property type="entry name" value="ZF_DKSA_2"/>
    <property type="match status" value="1"/>
</dbReference>
<reference evidence="7" key="1">
    <citation type="submission" date="2021-01" db="EMBL/GenBank/DDBJ databases">
        <title>Modified the classification status of verrucomicrobia.</title>
        <authorList>
            <person name="Feng X."/>
        </authorList>
    </citation>
    <scope>NUCLEOTIDE SEQUENCE</scope>
    <source>
        <strain evidence="7">JCM 18052</strain>
    </source>
</reference>
<dbReference type="InterPro" id="IPR020458">
    <property type="entry name" value="Znf_DskA_TraR_CS"/>
</dbReference>
<evidence type="ECO:0000259" key="6">
    <source>
        <dbReference type="Pfam" id="PF01258"/>
    </source>
</evidence>
<dbReference type="GO" id="GO:0008270">
    <property type="term" value="F:zinc ion binding"/>
    <property type="evidence" value="ECO:0007669"/>
    <property type="project" value="UniProtKB-KW"/>
</dbReference>
<feature type="compositionally biased region" description="Basic and acidic residues" evidence="5">
    <location>
        <begin position="34"/>
        <end position="46"/>
    </location>
</feature>
<gene>
    <name evidence="7" type="ORF">JIN84_09640</name>
</gene>
<dbReference type="PANTHER" id="PTHR33823:SF4">
    <property type="entry name" value="GENERAL STRESS PROTEIN 16O"/>
    <property type="match status" value="1"/>
</dbReference>
<dbReference type="RefSeq" id="WP_200350840.1">
    <property type="nucleotide sequence ID" value="NZ_BAABHZ010000007.1"/>
</dbReference>
<feature type="compositionally biased region" description="Low complexity" evidence="5">
    <location>
        <begin position="23"/>
        <end position="33"/>
    </location>
</feature>
<feature type="region of interest" description="Disordered" evidence="5">
    <location>
        <begin position="1"/>
        <end position="143"/>
    </location>
</feature>
<feature type="domain" description="Zinc finger DksA/TraR C4-type" evidence="6">
    <location>
        <begin position="218"/>
        <end position="249"/>
    </location>
</feature>
<keyword evidence="1" id="KW-0479">Metal-binding</keyword>
<dbReference type="SUPFAM" id="SSF57716">
    <property type="entry name" value="Glucocorticoid receptor-like (DNA-binding domain)"/>
    <property type="match status" value="1"/>
</dbReference>
<sequence length="289" mass="30543">MAAKKTTSKSAPEKGKAKPPVKPSKTAAASKPAAKAEKAAKPEPAKKASLKKAAAEAPVKKAPVKAEEKVVAKAPAEAPAKAAAPVKKPAPVKSKSSVVDYPAPPAPVKPPFVPPKAAPQPSGEAVAPGSNGTHSPAFIQKQKQRLLDLRDDLVDAVSGMARDTIRNAPEGSEASGSGQHQGDAGSDAYDRDFALSVLAKEQDALYEIEQALRRIQSGTYGICEISSRKIPQARLEAIPFARLTVECQAQWEKEYGNRRFRPSNEVGFSGGKYVDEEDSETVSLDEDDD</sequence>
<dbReference type="Pfam" id="PF01258">
    <property type="entry name" value="zf-dskA_traR"/>
    <property type="match status" value="1"/>
</dbReference>
<feature type="region of interest" description="Disordered" evidence="5">
    <location>
        <begin position="266"/>
        <end position="289"/>
    </location>
</feature>
<dbReference type="PANTHER" id="PTHR33823">
    <property type="entry name" value="RNA POLYMERASE-BINDING TRANSCRIPTION FACTOR DKSA-RELATED"/>
    <property type="match status" value="1"/>
</dbReference>
<evidence type="ECO:0000256" key="2">
    <source>
        <dbReference type="ARBA" id="ARBA00022771"/>
    </source>
</evidence>
<dbReference type="AlphaFoldDB" id="A0A934R5L3"/>
<feature type="compositionally biased region" description="Acidic residues" evidence="5">
    <location>
        <begin position="275"/>
        <end position="289"/>
    </location>
</feature>
<dbReference type="EMBL" id="JAENIK010000010">
    <property type="protein sequence ID" value="MBK1815880.1"/>
    <property type="molecule type" value="Genomic_DNA"/>
</dbReference>
<feature type="compositionally biased region" description="Low complexity" evidence="5">
    <location>
        <begin position="51"/>
        <end position="61"/>
    </location>
</feature>
<organism evidence="7 8">
    <name type="scientific">Luteolibacter yonseiensis</name>
    <dbReference type="NCBI Taxonomy" id="1144680"/>
    <lineage>
        <taxon>Bacteria</taxon>
        <taxon>Pseudomonadati</taxon>
        <taxon>Verrucomicrobiota</taxon>
        <taxon>Verrucomicrobiia</taxon>
        <taxon>Verrucomicrobiales</taxon>
        <taxon>Verrucomicrobiaceae</taxon>
        <taxon>Luteolibacter</taxon>
    </lineage>
</organism>
<dbReference type="SUPFAM" id="SSF109635">
    <property type="entry name" value="DnaK suppressor protein DksA, alpha-hairpin domain"/>
    <property type="match status" value="1"/>
</dbReference>
<dbReference type="PROSITE" id="PS01102">
    <property type="entry name" value="ZF_DKSA_1"/>
    <property type="match status" value="1"/>
</dbReference>
<name>A0A934R5L3_9BACT</name>
<accession>A0A934R5L3</accession>
<evidence type="ECO:0000313" key="7">
    <source>
        <dbReference type="EMBL" id="MBK1815880.1"/>
    </source>
</evidence>
<keyword evidence="2" id="KW-0863">Zinc-finger</keyword>
<dbReference type="InterPro" id="IPR000962">
    <property type="entry name" value="Znf_DskA_TraR"/>
</dbReference>
<keyword evidence="3" id="KW-0862">Zinc</keyword>
<dbReference type="Proteomes" id="UP000600139">
    <property type="component" value="Unassembled WGS sequence"/>
</dbReference>
<dbReference type="InterPro" id="IPR037187">
    <property type="entry name" value="DnaK_N"/>
</dbReference>
<keyword evidence="8" id="KW-1185">Reference proteome</keyword>
<evidence type="ECO:0000256" key="3">
    <source>
        <dbReference type="ARBA" id="ARBA00022833"/>
    </source>
</evidence>
<evidence type="ECO:0000256" key="1">
    <source>
        <dbReference type="ARBA" id="ARBA00022723"/>
    </source>
</evidence>
<feature type="compositionally biased region" description="Low complexity" evidence="5">
    <location>
        <begin position="72"/>
        <end position="99"/>
    </location>
</feature>
<dbReference type="Gene3D" id="1.20.120.910">
    <property type="entry name" value="DksA, coiled-coil domain"/>
    <property type="match status" value="1"/>
</dbReference>
<proteinExistence type="predicted"/>
<feature type="compositionally biased region" description="Pro residues" evidence="5">
    <location>
        <begin position="102"/>
        <end position="118"/>
    </location>
</feature>
<feature type="zinc finger region" description="dksA C4-type" evidence="4">
    <location>
        <begin position="223"/>
        <end position="247"/>
    </location>
</feature>
<feature type="region of interest" description="Disordered" evidence="5">
    <location>
        <begin position="160"/>
        <end position="188"/>
    </location>
</feature>
<evidence type="ECO:0000256" key="5">
    <source>
        <dbReference type="SAM" id="MobiDB-lite"/>
    </source>
</evidence>
<evidence type="ECO:0000256" key="4">
    <source>
        <dbReference type="PROSITE-ProRule" id="PRU00510"/>
    </source>
</evidence>